<accession>A0ACC1QN25</accession>
<dbReference type="Proteomes" id="UP001148737">
    <property type="component" value="Unassembled WGS sequence"/>
</dbReference>
<dbReference type="EMBL" id="JANAKD010001281">
    <property type="protein sequence ID" value="KAJ3481184.1"/>
    <property type="molecule type" value="Genomic_DNA"/>
</dbReference>
<reference evidence="1" key="1">
    <citation type="submission" date="2022-07" db="EMBL/GenBank/DDBJ databases">
        <title>Genome Sequence of Lecanicillium saksenae.</title>
        <authorList>
            <person name="Buettner E."/>
        </authorList>
    </citation>
    <scope>NUCLEOTIDE SEQUENCE</scope>
    <source>
        <strain evidence="1">VT-O1</strain>
    </source>
</reference>
<evidence type="ECO:0000313" key="2">
    <source>
        <dbReference type="Proteomes" id="UP001148737"/>
    </source>
</evidence>
<organism evidence="1 2">
    <name type="scientific">Lecanicillium saksenae</name>
    <dbReference type="NCBI Taxonomy" id="468837"/>
    <lineage>
        <taxon>Eukaryota</taxon>
        <taxon>Fungi</taxon>
        <taxon>Dikarya</taxon>
        <taxon>Ascomycota</taxon>
        <taxon>Pezizomycotina</taxon>
        <taxon>Sordariomycetes</taxon>
        <taxon>Hypocreomycetidae</taxon>
        <taxon>Hypocreales</taxon>
        <taxon>Cordycipitaceae</taxon>
        <taxon>Lecanicillium</taxon>
    </lineage>
</organism>
<name>A0ACC1QN25_9HYPO</name>
<protein>
    <submittedName>
        <fullName evidence="1">Uncharacterized protein</fullName>
    </submittedName>
</protein>
<comment type="caution">
    <text evidence="1">The sequence shown here is derived from an EMBL/GenBank/DDBJ whole genome shotgun (WGS) entry which is preliminary data.</text>
</comment>
<gene>
    <name evidence="1" type="ORF">NLG97_g7889</name>
</gene>
<proteinExistence type="predicted"/>
<keyword evidence="2" id="KW-1185">Reference proteome</keyword>
<sequence>MSLLPRHLSWPGVTATAVLQTVALRLYATNGVTNEALKISSLVVPFALFWIGDLFICALYFTFIYGFYVSPTRHLPTVGGRHWLMGHIPQLYNAPPGECSKTWNKTVPHDGLLRFFMFFNQERLLAISPKAVAEITVANSYAWEKQGVVRNALSTITGVGLVTSEGDEHRKQRPPHAAGL</sequence>
<evidence type="ECO:0000313" key="1">
    <source>
        <dbReference type="EMBL" id="KAJ3481184.1"/>
    </source>
</evidence>